<reference evidence="2" key="1">
    <citation type="journal article" date="2016" name="Nature">
        <title>The genome of the seagrass Zostera marina reveals angiosperm adaptation to the sea.</title>
        <authorList>
            <person name="Olsen J.L."/>
            <person name="Rouze P."/>
            <person name="Verhelst B."/>
            <person name="Lin Y.-C."/>
            <person name="Bayer T."/>
            <person name="Collen J."/>
            <person name="Dattolo E."/>
            <person name="De Paoli E."/>
            <person name="Dittami S."/>
            <person name="Maumus F."/>
            <person name="Michel G."/>
            <person name="Kersting A."/>
            <person name="Lauritano C."/>
            <person name="Lohaus R."/>
            <person name="Toepel M."/>
            <person name="Tonon T."/>
            <person name="Vanneste K."/>
            <person name="Amirebrahimi M."/>
            <person name="Brakel J."/>
            <person name="Bostroem C."/>
            <person name="Chovatia M."/>
            <person name="Grimwood J."/>
            <person name="Jenkins J.W."/>
            <person name="Jueterbock A."/>
            <person name="Mraz A."/>
            <person name="Stam W.T."/>
            <person name="Tice H."/>
            <person name="Bornberg-Bauer E."/>
            <person name="Green P.J."/>
            <person name="Pearson G.A."/>
            <person name="Procaccini G."/>
            <person name="Duarte C.M."/>
            <person name="Schmutz J."/>
            <person name="Reusch T.B.H."/>
            <person name="Van de Peer Y."/>
        </authorList>
    </citation>
    <scope>NUCLEOTIDE SEQUENCE [LARGE SCALE GENOMIC DNA]</scope>
    <source>
        <strain evidence="2">cv. Finnish</strain>
    </source>
</reference>
<evidence type="ECO:0000313" key="2">
    <source>
        <dbReference type="Proteomes" id="UP000036987"/>
    </source>
</evidence>
<organism evidence="1 2">
    <name type="scientific">Zostera marina</name>
    <name type="common">Eelgrass</name>
    <dbReference type="NCBI Taxonomy" id="29655"/>
    <lineage>
        <taxon>Eukaryota</taxon>
        <taxon>Viridiplantae</taxon>
        <taxon>Streptophyta</taxon>
        <taxon>Embryophyta</taxon>
        <taxon>Tracheophyta</taxon>
        <taxon>Spermatophyta</taxon>
        <taxon>Magnoliopsida</taxon>
        <taxon>Liliopsida</taxon>
        <taxon>Zosteraceae</taxon>
        <taxon>Zostera</taxon>
    </lineage>
</organism>
<dbReference type="AlphaFoldDB" id="A0A0K9PHI5"/>
<accession>A0A0K9PHI5</accession>
<dbReference type="EMBL" id="LFYR01000889">
    <property type="protein sequence ID" value="KMZ67680.1"/>
    <property type="molecule type" value="Genomic_DNA"/>
</dbReference>
<comment type="caution">
    <text evidence="1">The sequence shown here is derived from an EMBL/GenBank/DDBJ whole genome shotgun (WGS) entry which is preliminary data.</text>
</comment>
<dbReference type="Proteomes" id="UP000036987">
    <property type="component" value="Unassembled WGS sequence"/>
</dbReference>
<proteinExistence type="predicted"/>
<evidence type="ECO:0000313" key="1">
    <source>
        <dbReference type="EMBL" id="KMZ67680.1"/>
    </source>
</evidence>
<sequence>MFEQYRIYIWRRCSTANTLFSFPTSTVTVSSDSPSLSLSSSSW</sequence>
<name>A0A0K9PHI5_ZOSMR</name>
<protein>
    <submittedName>
        <fullName evidence="1">Uncharacterized protein</fullName>
    </submittedName>
</protein>
<keyword evidence="2" id="KW-1185">Reference proteome</keyword>
<gene>
    <name evidence="1" type="ORF">ZOSMA_25G00670</name>
</gene>